<evidence type="ECO:0000313" key="2">
    <source>
        <dbReference type="Proteomes" id="UP000709295"/>
    </source>
</evidence>
<dbReference type="EMBL" id="JAENGY010001008">
    <property type="protein sequence ID" value="KAG6953642.1"/>
    <property type="molecule type" value="Genomic_DNA"/>
</dbReference>
<reference evidence="1" key="1">
    <citation type="submission" date="2021-01" db="EMBL/GenBank/DDBJ databases">
        <title>Phytophthora aleatoria, a newly-described species from Pinus radiata is distinct from Phytophthora cactorum isolates based on comparative genomics.</title>
        <authorList>
            <person name="Mcdougal R."/>
            <person name="Panda P."/>
            <person name="Williams N."/>
            <person name="Studholme D.J."/>
        </authorList>
    </citation>
    <scope>NUCLEOTIDE SEQUENCE</scope>
    <source>
        <strain evidence="1">NZFS 4037</strain>
    </source>
</reference>
<organism evidence="1 2">
    <name type="scientific">Phytophthora aleatoria</name>
    <dbReference type="NCBI Taxonomy" id="2496075"/>
    <lineage>
        <taxon>Eukaryota</taxon>
        <taxon>Sar</taxon>
        <taxon>Stramenopiles</taxon>
        <taxon>Oomycota</taxon>
        <taxon>Peronosporomycetes</taxon>
        <taxon>Peronosporales</taxon>
        <taxon>Peronosporaceae</taxon>
        <taxon>Phytophthora</taxon>
    </lineage>
</organism>
<dbReference type="AlphaFoldDB" id="A0A8J5LZM6"/>
<keyword evidence="2" id="KW-1185">Reference proteome</keyword>
<comment type="caution">
    <text evidence="1">The sequence shown here is derived from an EMBL/GenBank/DDBJ whole genome shotgun (WGS) entry which is preliminary data.</text>
</comment>
<gene>
    <name evidence="1" type="ORF">JG688_00012723</name>
</gene>
<proteinExistence type="predicted"/>
<dbReference type="Proteomes" id="UP000709295">
    <property type="component" value="Unassembled WGS sequence"/>
</dbReference>
<protein>
    <submittedName>
        <fullName evidence="1">Uncharacterized protein</fullName>
    </submittedName>
</protein>
<evidence type="ECO:0000313" key="1">
    <source>
        <dbReference type="EMBL" id="KAG6953642.1"/>
    </source>
</evidence>
<name>A0A8J5LZM6_9STRA</name>
<accession>A0A8J5LZM6</accession>
<feature type="non-terminal residue" evidence="1">
    <location>
        <position position="121"/>
    </location>
</feature>
<sequence>MLMAPTTASQLTLVIVRLSTTFFQDYHQVMSLDLARELSSHFKGFQRKVAAAVSQGRGQIKVGKDPMPLGLYKRIAMAMLTSPLRDMIFARTFMILSWNLMSRAANTASVCYGHLEWREDA</sequence>